<feature type="compositionally biased region" description="Basic and acidic residues" evidence="1">
    <location>
        <begin position="137"/>
        <end position="149"/>
    </location>
</feature>
<reference evidence="2 3" key="1">
    <citation type="submission" date="2023-01" db="EMBL/GenBank/DDBJ databases">
        <title>Analysis of 21 Apiospora genomes using comparative genomics revels a genus with tremendous synthesis potential of carbohydrate active enzymes and secondary metabolites.</title>
        <authorList>
            <person name="Sorensen T."/>
        </authorList>
    </citation>
    <scope>NUCLEOTIDE SEQUENCE [LARGE SCALE GENOMIC DNA]</scope>
    <source>
        <strain evidence="2 3">CBS 33761</strain>
    </source>
</reference>
<keyword evidence="3" id="KW-1185">Reference proteome</keyword>
<gene>
    <name evidence="2" type="ORF">PG993_001584</name>
</gene>
<evidence type="ECO:0000313" key="3">
    <source>
        <dbReference type="Proteomes" id="UP001444661"/>
    </source>
</evidence>
<evidence type="ECO:0000313" key="2">
    <source>
        <dbReference type="EMBL" id="KAK8056357.1"/>
    </source>
</evidence>
<comment type="caution">
    <text evidence="2">The sequence shown here is derived from an EMBL/GenBank/DDBJ whole genome shotgun (WGS) entry which is preliminary data.</text>
</comment>
<feature type="region of interest" description="Disordered" evidence="1">
    <location>
        <begin position="128"/>
        <end position="149"/>
    </location>
</feature>
<accession>A0ABR1UBV4</accession>
<organism evidence="2 3">
    <name type="scientific">Apiospora rasikravindrae</name>
    <dbReference type="NCBI Taxonomy" id="990691"/>
    <lineage>
        <taxon>Eukaryota</taxon>
        <taxon>Fungi</taxon>
        <taxon>Dikarya</taxon>
        <taxon>Ascomycota</taxon>
        <taxon>Pezizomycotina</taxon>
        <taxon>Sordariomycetes</taxon>
        <taxon>Xylariomycetidae</taxon>
        <taxon>Amphisphaeriales</taxon>
        <taxon>Apiosporaceae</taxon>
        <taxon>Apiospora</taxon>
    </lineage>
</organism>
<protein>
    <submittedName>
        <fullName evidence="2">Uncharacterized protein</fullName>
    </submittedName>
</protein>
<feature type="region of interest" description="Disordered" evidence="1">
    <location>
        <begin position="40"/>
        <end position="63"/>
    </location>
</feature>
<dbReference type="EMBL" id="JAQQWK010000001">
    <property type="protein sequence ID" value="KAK8056357.1"/>
    <property type="molecule type" value="Genomic_DNA"/>
</dbReference>
<feature type="compositionally biased region" description="Basic and acidic residues" evidence="1">
    <location>
        <begin position="48"/>
        <end position="63"/>
    </location>
</feature>
<evidence type="ECO:0000256" key="1">
    <source>
        <dbReference type="SAM" id="MobiDB-lite"/>
    </source>
</evidence>
<sequence length="149" mass="17066">MLCLFDGNPPSPGKCLQAQIFVPSHTISFFEKNLEDHSSGHKYSARAAAEERKQTTTEEKQTETPKDMCYYSDQFYACGCRYIDPKTNDYLRVTQRCEKAKRKNRDCPPAKPLDLRWQLTQEYCNNPNCPAQQGDDGGQRGDDQAECKQ</sequence>
<name>A0ABR1UBV4_9PEZI</name>
<dbReference type="Proteomes" id="UP001444661">
    <property type="component" value="Unassembled WGS sequence"/>
</dbReference>
<proteinExistence type="predicted"/>